<evidence type="ECO:0000313" key="7">
    <source>
        <dbReference type="Proteomes" id="UP000775547"/>
    </source>
</evidence>
<sequence>MHRAWPKLLRRMKARKIDSVDDRNLVIATRTWFCLYLFEHQLSYGTGRPAVLKDDESIQECRLLLQHPLAIEDDMRLVSTVELMAIRERVNNAMLPIEGPVREEHFTRLRDADVEFTNWYKVWDHAFSQKYEDAGTVHPL</sequence>
<evidence type="ECO:0000256" key="4">
    <source>
        <dbReference type="ARBA" id="ARBA00023163"/>
    </source>
</evidence>
<reference evidence="6" key="1">
    <citation type="submission" date="2020-07" db="EMBL/GenBank/DDBJ databases">
        <authorList>
            <person name="Nieuwenhuis M."/>
            <person name="Van De Peppel L.J.J."/>
        </authorList>
    </citation>
    <scope>NUCLEOTIDE SEQUENCE</scope>
    <source>
        <strain evidence="6">AP01</strain>
        <tissue evidence="6">Mycelium</tissue>
    </source>
</reference>
<dbReference type="CDD" id="cd12148">
    <property type="entry name" value="fungal_TF_MHR"/>
    <property type="match status" value="1"/>
</dbReference>
<comment type="subcellular location">
    <subcellularLocation>
        <location evidence="1">Nucleus</location>
    </subcellularLocation>
</comment>
<dbReference type="GO" id="GO:0000976">
    <property type="term" value="F:transcription cis-regulatory region binding"/>
    <property type="evidence" value="ECO:0007669"/>
    <property type="project" value="TreeGrafter"/>
</dbReference>
<protein>
    <submittedName>
        <fullName evidence="6">Uncharacterized protein</fullName>
    </submittedName>
</protein>
<keyword evidence="5" id="KW-0539">Nucleus</keyword>
<dbReference type="GO" id="GO:0000981">
    <property type="term" value="F:DNA-binding transcription factor activity, RNA polymerase II-specific"/>
    <property type="evidence" value="ECO:0007669"/>
    <property type="project" value="TreeGrafter"/>
</dbReference>
<comment type="caution">
    <text evidence="6">The sequence shown here is derived from an EMBL/GenBank/DDBJ whole genome shotgun (WGS) entry which is preliminary data.</text>
</comment>
<name>A0A9P7GHU4_9AGAR</name>
<dbReference type="Proteomes" id="UP000775547">
    <property type="component" value="Unassembled WGS sequence"/>
</dbReference>
<evidence type="ECO:0000256" key="3">
    <source>
        <dbReference type="ARBA" id="ARBA00023125"/>
    </source>
</evidence>
<gene>
    <name evidence="6" type="ORF">DXG03_008928</name>
</gene>
<keyword evidence="4" id="KW-0804">Transcription</keyword>
<evidence type="ECO:0000256" key="1">
    <source>
        <dbReference type="ARBA" id="ARBA00004123"/>
    </source>
</evidence>
<evidence type="ECO:0000256" key="2">
    <source>
        <dbReference type="ARBA" id="ARBA00023015"/>
    </source>
</evidence>
<organism evidence="6 7">
    <name type="scientific">Asterophora parasitica</name>
    <dbReference type="NCBI Taxonomy" id="117018"/>
    <lineage>
        <taxon>Eukaryota</taxon>
        <taxon>Fungi</taxon>
        <taxon>Dikarya</taxon>
        <taxon>Basidiomycota</taxon>
        <taxon>Agaricomycotina</taxon>
        <taxon>Agaricomycetes</taxon>
        <taxon>Agaricomycetidae</taxon>
        <taxon>Agaricales</taxon>
        <taxon>Tricholomatineae</taxon>
        <taxon>Lyophyllaceae</taxon>
        <taxon>Asterophora</taxon>
    </lineage>
</organism>
<keyword evidence="2" id="KW-0805">Transcription regulation</keyword>
<dbReference type="PANTHER" id="PTHR31845:SF17">
    <property type="entry name" value="ZN(II)2CYS6 TRANSCRIPTION FACTOR (EUROFUNG)"/>
    <property type="match status" value="1"/>
</dbReference>
<dbReference type="AlphaFoldDB" id="A0A9P7GHU4"/>
<dbReference type="PANTHER" id="PTHR31845">
    <property type="entry name" value="FINGER DOMAIN PROTEIN, PUTATIVE-RELATED"/>
    <property type="match status" value="1"/>
</dbReference>
<evidence type="ECO:0000256" key="5">
    <source>
        <dbReference type="ARBA" id="ARBA00023242"/>
    </source>
</evidence>
<dbReference type="OrthoDB" id="4454541at2759"/>
<dbReference type="EMBL" id="JABCKV010000008">
    <property type="protein sequence ID" value="KAG5647575.1"/>
    <property type="molecule type" value="Genomic_DNA"/>
</dbReference>
<proteinExistence type="predicted"/>
<keyword evidence="3" id="KW-0238">DNA-binding</keyword>
<reference evidence="6" key="2">
    <citation type="submission" date="2021-10" db="EMBL/GenBank/DDBJ databases">
        <title>Phylogenomics reveals ancestral predisposition of the termite-cultivated fungus Termitomyces towards a domesticated lifestyle.</title>
        <authorList>
            <person name="Auxier B."/>
            <person name="Grum-Grzhimaylo A."/>
            <person name="Cardenas M.E."/>
            <person name="Lodge J.D."/>
            <person name="Laessoe T."/>
            <person name="Pedersen O."/>
            <person name="Smith M.E."/>
            <person name="Kuyper T.W."/>
            <person name="Franco-Molano E.A."/>
            <person name="Baroni T.J."/>
            <person name="Aanen D.K."/>
        </authorList>
    </citation>
    <scope>NUCLEOTIDE SEQUENCE</scope>
    <source>
        <strain evidence="6">AP01</strain>
        <tissue evidence="6">Mycelium</tissue>
    </source>
</reference>
<evidence type="ECO:0000313" key="6">
    <source>
        <dbReference type="EMBL" id="KAG5647575.1"/>
    </source>
</evidence>
<accession>A0A9P7GHU4</accession>
<dbReference type="InterPro" id="IPR051089">
    <property type="entry name" value="prtT"/>
</dbReference>
<dbReference type="GO" id="GO:0005634">
    <property type="term" value="C:nucleus"/>
    <property type="evidence" value="ECO:0007669"/>
    <property type="project" value="UniProtKB-SubCell"/>
</dbReference>
<keyword evidence="7" id="KW-1185">Reference proteome</keyword>